<evidence type="ECO:0000313" key="2">
    <source>
        <dbReference type="Proteomes" id="UP000308730"/>
    </source>
</evidence>
<dbReference type="SUPFAM" id="SSF56112">
    <property type="entry name" value="Protein kinase-like (PK-like)"/>
    <property type="match status" value="1"/>
</dbReference>
<reference evidence="1 2" key="1">
    <citation type="submission" date="2019-02" db="EMBL/GenBank/DDBJ databases">
        <title>Genome sequencing of the rare red list fungi Antrodiella citrinella (Flaviporus citrinellus).</title>
        <authorList>
            <person name="Buettner E."/>
            <person name="Kellner H."/>
        </authorList>
    </citation>
    <scope>NUCLEOTIDE SEQUENCE [LARGE SCALE GENOMIC DNA]</scope>
    <source>
        <strain evidence="1 2">DSM 108506</strain>
    </source>
</reference>
<dbReference type="Proteomes" id="UP000308730">
    <property type="component" value="Unassembled WGS sequence"/>
</dbReference>
<dbReference type="OrthoDB" id="5987198at2759"/>
<gene>
    <name evidence="1" type="ORF">EUX98_g8565</name>
</gene>
<dbReference type="AlphaFoldDB" id="A0A4S4M7W0"/>
<dbReference type="EMBL" id="SGPM01000488">
    <property type="protein sequence ID" value="THH20521.1"/>
    <property type="molecule type" value="Genomic_DNA"/>
</dbReference>
<evidence type="ECO:0000313" key="1">
    <source>
        <dbReference type="EMBL" id="THH20521.1"/>
    </source>
</evidence>
<name>A0A4S4M7W0_9APHY</name>
<keyword evidence="2" id="KW-1185">Reference proteome</keyword>
<sequence length="153" mass="17039">MSISHPPSASNPNQYVDGVYDSLGALLDEFGTDTPDTCEDGVMSLQDKVLDATHMSEGYIVSIKAVPTSNEINIAQLLSSEELRSRPDNHCIPVLDVLDVLPDLLDDSNTLLVMPYLRPFDDPPFEIVEEIMDFIHQTLEGLCFIHEQEVAHR</sequence>
<comment type="caution">
    <text evidence="1">The sequence shown here is derived from an EMBL/GenBank/DDBJ whole genome shotgun (WGS) entry which is preliminary data.</text>
</comment>
<protein>
    <recommendedName>
        <fullName evidence="3">Protein kinase domain-containing protein</fullName>
    </recommendedName>
</protein>
<accession>A0A4S4M7W0</accession>
<dbReference type="InterPro" id="IPR011009">
    <property type="entry name" value="Kinase-like_dom_sf"/>
</dbReference>
<proteinExistence type="predicted"/>
<organism evidence="1 2">
    <name type="scientific">Antrodiella citrinella</name>
    <dbReference type="NCBI Taxonomy" id="2447956"/>
    <lineage>
        <taxon>Eukaryota</taxon>
        <taxon>Fungi</taxon>
        <taxon>Dikarya</taxon>
        <taxon>Basidiomycota</taxon>
        <taxon>Agaricomycotina</taxon>
        <taxon>Agaricomycetes</taxon>
        <taxon>Polyporales</taxon>
        <taxon>Steccherinaceae</taxon>
        <taxon>Antrodiella</taxon>
    </lineage>
</organism>
<evidence type="ECO:0008006" key="3">
    <source>
        <dbReference type="Google" id="ProtNLM"/>
    </source>
</evidence>